<evidence type="ECO:0000256" key="2">
    <source>
        <dbReference type="ARBA" id="ARBA00023242"/>
    </source>
</evidence>
<comment type="subcellular location">
    <subcellularLocation>
        <location evidence="1">Nucleus</location>
    </subcellularLocation>
</comment>
<dbReference type="Proteomes" id="UP000521943">
    <property type="component" value="Unassembled WGS sequence"/>
</dbReference>
<dbReference type="PANTHER" id="PTHR12214:SF0">
    <property type="entry name" value="LD29489P"/>
    <property type="match status" value="1"/>
</dbReference>
<evidence type="ECO:0000313" key="4">
    <source>
        <dbReference type="EMBL" id="KAF6746074.1"/>
    </source>
</evidence>
<feature type="compositionally biased region" description="Basic residues" evidence="3">
    <location>
        <begin position="14"/>
        <end position="28"/>
    </location>
</feature>
<dbReference type="EMBL" id="JACGCI010000096">
    <property type="protein sequence ID" value="KAF6746074.1"/>
    <property type="molecule type" value="Genomic_DNA"/>
</dbReference>
<reference evidence="4 5" key="1">
    <citation type="submission" date="2020-07" db="EMBL/GenBank/DDBJ databases">
        <title>Comparative genomics of pyrophilous fungi reveals a link between fire events and developmental genes.</title>
        <authorList>
            <consortium name="DOE Joint Genome Institute"/>
            <person name="Steindorff A.S."/>
            <person name="Carver A."/>
            <person name="Calhoun S."/>
            <person name="Stillman K."/>
            <person name="Liu H."/>
            <person name="Lipzen A."/>
            <person name="Pangilinan J."/>
            <person name="Labutti K."/>
            <person name="Bruns T.D."/>
            <person name="Grigoriev I.V."/>
        </authorList>
    </citation>
    <scope>NUCLEOTIDE SEQUENCE [LARGE SCALE GENOMIC DNA]</scope>
    <source>
        <strain evidence="4 5">CBS 144469</strain>
    </source>
</reference>
<evidence type="ECO:0000313" key="5">
    <source>
        <dbReference type="Proteomes" id="UP000521943"/>
    </source>
</evidence>
<evidence type="ECO:0000256" key="3">
    <source>
        <dbReference type="SAM" id="MobiDB-lite"/>
    </source>
</evidence>
<evidence type="ECO:0000256" key="1">
    <source>
        <dbReference type="ARBA" id="ARBA00004123"/>
    </source>
</evidence>
<accession>A0A8H6LXV0</accession>
<name>A0A8H6LXV0_9AGAR</name>
<keyword evidence="5" id="KW-1185">Reference proteome</keyword>
<dbReference type="AlphaFoldDB" id="A0A8H6LXV0"/>
<dbReference type="InterPro" id="IPR012890">
    <property type="entry name" value="GCFC2-like"/>
</dbReference>
<organism evidence="4 5">
    <name type="scientific">Ephemerocybe angulata</name>
    <dbReference type="NCBI Taxonomy" id="980116"/>
    <lineage>
        <taxon>Eukaryota</taxon>
        <taxon>Fungi</taxon>
        <taxon>Dikarya</taxon>
        <taxon>Basidiomycota</taxon>
        <taxon>Agaricomycotina</taxon>
        <taxon>Agaricomycetes</taxon>
        <taxon>Agaricomycetidae</taxon>
        <taxon>Agaricales</taxon>
        <taxon>Agaricineae</taxon>
        <taxon>Psathyrellaceae</taxon>
        <taxon>Ephemerocybe</taxon>
    </lineage>
</organism>
<feature type="compositionally biased region" description="Polar residues" evidence="3">
    <location>
        <begin position="32"/>
        <end position="45"/>
    </location>
</feature>
<dbReference type="PANTHER" id="PTHR12214">
    <property type="entry name" value="GC-RICH SEQUENCE DNA-BINDING FACTOR"/>
    <property type="match status" value="1"/>
</dbReference>
<keyword evidence="2" id="KW-0539">Nucleus</keyword>
<dbReference type="GO" id="GO:0003677">
    <property type="term" value="F:DNA binding"/>
    <property type="evidence" value="ECO:0007669"/>
    <property type="project" value="InterPro"/>
</dbReference>
<proteinExistence type="predicted"/>
<sequence length="194" mass="22109">MEAEETDVLERRAARTVRHERRMQKRSRTLAAYSTDSSLSPTDASDYSSAVSSLAIRLKEVLPDVKAEEFRHPTGAKWSARREKYGDSFRNAWGGLGLFSAWEFWVRLEVAGWDCIEDARSLDSFKWYKDLYEYLRPATDGSADDEEERELGPDGDLVASMTSTTLIPRVCKVIEGEALDVYSESHFRNGMFFA</sequence>
<gene>
    <name evidence="4" type="ORF">DFP72DRAFT_1152905</name>
</gene>
<protein>
    <submittedName>
        <fullName evidence="4">Uncharacterized protein</fullName>
    </submittedName>
</protein>
<comment type="caution">
    <text evidence="4">The sequence shown here is derived from an EMBL/GenBank/DDBJ whole genome shotgun (WGS) entry which is preliminary data.</text>
</comment>
<dbReference type="GO" id="GO:0005634">
    <property type="term" value="C:nucleus"/>
    <property type="evidence" value="ECO:0007669"/>
    <property type="project" value="UniProtKB-SubCell"/>
</dbReference>
<feature type="region of interest" description="Disordered" evidence="3">
    <location>
        <begin position="1"/>
        <end position="45"/>
    </location>
</feature>
<dbReference type="OrthoDB" id="429427at2759"/>
<dbReference type="GO" id="GO:0000398">
    <property type="term" value="P:mRNA splicing, via spliceosome"/>
    <property type="evidence" value="ECO:0007669"/>
    <property type="project" value="InterPro"/>
</dbReference>